<evidence type="ECO:0000256" key="2">
    <source>
        <dbReference type="SAM" id="Phobius"/>
    </source>
</evidence>
<protein>
    <recommendedName>
        <fullName evidence="3">DUF5941 domain-containing protein</fullName>
    </recommendedName>
</protein>
<feature type="transmembrane region" description="Helical" evidence="2">
    <location>
        <begin position="55"/>
        <end position="73"/>
    </location>
</feature>
<gene>
    <name evidence="4" type="ORF">GCM10023191_085530</name>
</gene>
<keyword evidence="5" id="KW-1185">Reference proteome</keyword>
<evidence type="ECO:0000313" key="4">
    <source>
        <dbReference type="EMBL" id="GAA4515574.1"/>
    </source>
</evidence>
<reference evidence="5" key="1">
    <citation type="journal article" date="2019" name="Int. J. Syst. Evol. Microbiol.">
        <title>The Global Catalogue of Microorganisms (GCM) 10K type strain sequencing project: providing services to taxonomists for standard genome sequencing and annotation.</title>
        <authorList>
            <consortium name="The Broad Institute Genomics Platform"/>
            <consortium name="The Broad Institute Genome Sequencing Center for Infectious Disease"/>
            <person name="Wu L."/>
            <person name="Ma J."/>
        </authorList>
    </citation>
    <scope>NUCLEOTIDE SEQUENCE [LARGE SCALE GENOMIC DNA]</scope>
    <source>
        <strain evidence="5">JCM 17933</strain>
    </source>
</reference>
<keyword evidence="2" id="KW-1133">Transmembrane helix</keyword>
<sequence length="254" mass="27155">MSTVLPGGMSSGAPEQRPARSEAFTFHGDRLVAYRDDGPVSHLLGRLSGGQLPPLLPLLVAGIVTGILLIAGVNGQTSPAIFAPVLALLLCGPASTHPHSGRLDWLVPPLMRAIEYGYLATLCFAHDVSKPLTYAFIGILAYHHYDTVYRTRQRLWPAKWVFRAGLGWDGRLLIAAVATLVGVLPIVIAVLAVYLGLLFGIESVYTWTRTGTGKGVMVDLENEGDTTGGTSAQQQEEEAAAEQAEAKQAEEAVR</sequence>
<feature type="region of interest" description="Disordered" evidence="1">
    <location>
        <begin position="218"/>
        <end position="254"/>
    </location>
</feature>
<dbReference type="Pfam" id="PF19365">
    <property type="entry name" value="DUF5941"/>
    <property type="match status" value="1"/>
</dbReference>
<feature type="transmembrane region" description="Helical" evidence="2">
    <location>
        <begin position="172"/>
        <end position="199"/>
    </location>
</feature>
<evidence type="ECO:0000313" key="5">
    <source>
        <dbReference type="Proteomes" id="UP001500503"/>
    </source>
</evidence>
<dbReference type="Proteomes" id="UP001500503">
    <property type="component" value="Unassembled WGS sequence"/>
</dbReference>
<keyword evidence="2" id="KW-0812">Transmembrane</keyword>
<name>A0ABP8R1G9_9ACTN</name>
<dbReference type="EMBL" id="BAABHF010000050">
    <property type="protein sequence ID" value="GAA4515574.1"/>
    <property type="molecule type" value="Genomic_DNA"/>
</dbReference>
<keyword evidence="2" id="KW-0472">Membrane</keyword>
<feature type="domain" description="DUF5941" evidence="3">
    <location>
        <begin position="31"/>
        <end position="211"/>
    </location>
</feature>
<comment type="caution">
    <text evidence="4">The sequence shown here is derived from an EMBL/GenBank/DDBJ whole genome shotgun (WGS) entry which is preliminary data.</text>
</comment>
<evidence type="ECO:0000256" key="1">
    <source>
        <dbReference type="SAM" id="MobiDB-lite"/>
    </source>
</evidence>
<feature type="region of interest" description="Disordered" evidence="1">
    <location>
        <begin position="1"/>
        <end position="20"/>
    </location>
</feature>
<feature type="compositionally biased region" description="Basic and acidic residues" evidence="1">
    <location>
        <begin position="244"/>
        <end position="254"/>
    </location>
</feature>
<dbReference type="InterPro" id="IPR045985">
    <property type="entry name" value="DUF5941"/>
</dbReference>
<organism evidence="4 5">
    <name type="scientific">Actinoallomurus oryzae</name>
    <dbReference type="NCBI Taxonomy" id="502180"/>
    <lineage>
        <taxon>Bacteria</taxon>
        <taxon>Bacillati</taxon>
        <taxon>Actinomycetota</taxon>
        <taxon>Actinomycetes</taxon>
        <taxon>Streptosporangiales</taxon>
        <taxon>Thermomonosporaceae</taxon>
        <taxon>Actinoallomurus</taxon>
    </lineage>
</organism>
<accession>A0ABP8R1G9</accession>
<dbReference type="RefSeq" id="WP_345473959.1">
    <property type="nucleotide sequence ID" value="NZ_BAABHF010000050.1"/>
</dbReference>
<proteinExistence type="predicted"/>
<evidence type="ECO:0000259" key="3">
    <source>
        <dbReference type="Pfam" id="PF19365"/>
    </source>
</evidence>